<sequence>MMTSAVPIGIVSTGMYIPETFQTSKEISELSGVPQDVVENKFGILRKPVPGADDHSCEMGIRAARLAIAKAQLDPAEIDLVIYIGEEHKEYPVWTAAMKLQQEVGATRAWAFDVGMRCSTTVMALKVAQSMMMADRPIRTVLLAGGYRNGDLIDYGNRHTSFMFNLGAGGGAILLQREYGRNHVLASHLITDGSFSEDVIVPAGGTKHPLTLEAIEQRKHFFHVPNPQRMKERLDEKSMGYFLEAVRQSLAKSGYTEKDITYAAMLHMKKSAHDYVLRQLGLSDDQSIYLNEFGHIGQFDQILSLELAVSSGKLKDGDVVVLISAGIGYAWGATTIRWGEADAGN</sequence>
<dbReference type="GO" id="GO:0004315">
    <property type="term" value="F:3-oxoacyl-[acyl-carrier-protein] synthase activity"/>
    <property type="evidence" value="ECO:0007669"/>
    <property type="project" value="InterPro"/>
</dbReference>
<evidence type="ECO:0000259" key="3">
    <source>
        <dbReference type="Pfam" id="PF08541"/>
    </source>
</evidence>
<dbReference type="AlphaFoldDB" id="A0A081P7T3"/>
<dbReference type="eggNOG" id="COG0332">
    <property type="taxonomic scope" value="Bacteria"/>
</dbReference>
<dbReference type="EMBL" id="JNVM01000005">
    <property type="protein sequence ID" value="KEQ26756.1"/>
    <property type="molecule type" value="Genomic_DNA"/>
</dbReference>
<dbReference type="PANTHER" id="PTHR34069">
    <property type="entry name" value="3-OXOACYL-[ACYL-CARRIER-PROTEIN] SYNTHASE 3"/>
    <property type="match status" value="1"/>
</dbReference>
<dbReference type="Gene3D" id="3.40.47.10">
    <property type="match status" value="1"/>
</dbReference>
<gene>
    <name evidence="5" type="ORF">ET33_28740</name>
</gene>
<accession>A0A081P7T3</accession>
<dbReference type="SUPFAM" id="SSF53901">
    <property type="entry name" value="Thiolase-like"/>
    <property type="match status" value="2"/>
</dbReference>
<dbReference type="InterPro" id="IPR013747">
    <property type="entry name" value="ACP_syn_III_C"/>
</dbReference>
<dbReference type="Pfam" id="PF08541">
    <property type="entry name" value="ACP_syn_III_C"/>
    <property type="match status" value="1"/>
</dbReference>
<dbReference type="GO" id="GO:0006633">
    <property type="term" value="P:fatty acid biosynthetic process"/>
    <property type="evidence" value="ECO:0007669"/>
    <property type="project" value="InterPro"/>
</dbReference>
<evidence type="ECO:0000313" key="5">
    <source>
        <dbReference type="EMBL" id="KEQ26756.1"/>
    </source>
</evidence>
<proteinExistence type="predicted"/>
<evidence type="ECO:0000313" key="6">
    <source>
        <dbReference type="Proteomes" id="UP000028123"/>
    </source>
</evidence>
<organism evidence="5 6">
    <name type="scientific">Paenibacillus tyrfis</name>
    <dbReference type="NCBI Taxonomy" id="1501230"/>
    <lineage>
        <taxon>Bacteria</taxon>
        <taxon>Bacillati</taxon>
        <taxon>Bacillota</taxon>
        <taxon>Bacilli</taxon>
        <taxon>Bacillales</taxon>
        <taxon>Paenibacillaceae</taxon>
        <taxon>Paenibacillus</taxon>
    </lineage>
</organism>
<dbReference type="InterPro" id="IPR013751">
    <property type="entry name" value="ACP_syn_III_N"/>
</dbReference>
<dbReference type="Proteomes" id="UP000028123">
    <property type="component" value="Unassembled WGS sequence"/>
</dbReference>
<keyword evidence="1" id="KW-0808">Transferase</keyword>
<evidence type="ECO:0008006" key="7">
    <source>
        <dbReference type="Google" id="ProtNLM"/>
    </source>
</evidence>
<dbReference type="InterPro" id="IPR016039">
    <property type="entry name" value="Thiolase-like"/>
</dbReference>
<feature type="domain" description="Beta-ketoacyl-[acyl-carrier-protein] synthase III C-terminal" evidence="3">
    <location>
        <begin position="250"/>
        <end position="338"/>
    </location>
</feature>
<dbReference type="NCBIfam" id="NF005308">
    <property type="entry name" value="PRK06840.1"/>
    <property type="match status" value="1"/>
</dbReference>
<evidence type="ECO:0000256" key="1">
    <source>
        <dbReference type="ARBA" id="ARBA00022679"/>
    </source>
</evidence>
<protein>
    <recommendedName>
        <fullName evidence="7">3-oxoacyl-ACP synthase</fullName>
    </recommendedName>
</protein>
<reference evidence="5 6" key="1">
    <citation type="submission" date="2014-06" db="EMBL/GenBank/DDBJ databases">
        <title>Draft genome sequence of Paenibacillus sp. MSt1.</title>
        <authorList>
            <person name="Aw Y.K."/>
            <person name="Ong K.S."/>
            <person name="Gan H.M."/>
            <person name="Lee S.M."/>
        </authorList>
    </citation>
    <scope>NUCLEOTIDE SEQUENCE [LARGE SCALE GENOMIC DNA]</scope>
    <source>
        <strain evidence="5 6">MSt1</strain>
    </source>
</reference>
<evidence type="ECO:0000259" key="4">
    <source>
        <dbReference type="Pfam" id="PF08545"/>
    </source>
</evidence>
<comment type="caution">
    <text evidence="5">The sequence shown here is derived from an EMBL/GenBank/DDBJ whole genome shotgun (WGS) entry which is preliminary data.</text>
</comment>
<dbReference type="Pfam" id="PF08545">
    <property type="entry name" value="ACP_syn_III"/>
    <property type="match status" value="1"/>
</dbReference>
<keyword evidence="2" id="KW-0012">Acyltransferase</keyword>
<dbReference type="PANTHER" id="PTHR34069:SF2">
    <property type="entry name" value="BETA-KETOACYL-[ACYL-CARRIER-PROTEIN] SYNTHASE III"/>
    <property type="match status" value="1"/>
</dbReference>
<keyword evidence="6" id="KW-1185">Reference proteome</keyword>
<feature type="domain" description="Beta-ketoacyl-[acyl-carrier-protein] synthase III N-terminal" evidence="4">
    <location>
        <begin position="112"/>
        <end position="193"/>
    </location>
</feature>
<name>A0A081P7T3_9BACL</name>
<dbReference type="GO" id="GO:0044550">
    <property type="term" value="P:secondary metabolite biosynthetic process"/>
    <property type="evidence" value="ECO:0007669"/>
    <property type="project" value="TreeGrafter"/>
</dbReference>
<evidence type="ECO:0000256" key="2">
    <source>
        <dbReference type="ARBA" id="ARBA00023315"/>
    </source>
</evidence>